<feature type="compositionally biased region" description="Low complexity" evidence="1">
    <location>
        <begin position="331"/>
        <end position="349"/>
    </location>
</feature>
<comment type="caution">
    <text evidence="2">The sequence shown here is derived from an EMBL/GenBank/DDBJ whole genome shotgun (WGS) entry which is preliminary data.</text>
</comment>
<feature type="compositionally biased region" description="Gly residues" evidence="1">
    <location>
        <begin position="351"/>
        <end position="362"/>
    </location>
</feature>
<evidence type="ECO:0000256" key="1">
    <source>
        <dbReference type="SAM" id="MobiDB-lite"/>
    </source>
</evidence>
<name>A0ABW1D2Q0_9ACTN</name>
<reference evidence="3" key="1">
    <citation type="journal article" date="2019" name="Int. J. Syst. Evol. Microbiol.">
        <title>The Global Catalogue of Microorganisms (GCM) 10K type strain sequencing project: providing services to taxonomists for standard genome sequencing and annotation.</title>
        <authorList>
            <consortium name="The Broad Institute Genomics Platform"/>
            <consortium name="The Broad Institute Genome Sequencing Center for Infectious Disease"/>
            <person name="Wu L."/>
            <person name="Ma J."/>
        </authorList>
    </citation>
    <scope>NUCLEOTIDE SEQUENCE [LARGE SCALE GENOMIC DNA]</scope>
    <source>
        <strain evidence="3">CCUG 53903</strain>
    </source>
</reference>
<gene>
    <name evidence="2" type="ORF">ACFPZ3_51615</name>
</gene>
<protein>
    <submittedName>
        <fullName evidence="2">Uncharacterized protein</fullName>
    </submittedName>
</protein>
<dbReference type="RefSeq" id="WP_379521796.1">
    <property type="nucleotide sequence ID" value="NZ_JBHSPA010000079.1"/>
</dbReference>
<feature type="compositionally biased region" description="Low complexity" evidence="1">
    <location>
        <begin position="170"/>
        <end position="184"/>
    </location>
</feature>
<feature type="region of interest" description="Disordered" evidence="1">
    <location>
        <begin position="533"/>
        <end position="571"/>
    </location>
</feature>
<feature type="compositionally biased region" description="Gly residues" evidence="1">
    <location>
        <begin position="221"/>
        <end position="312"/>
    </location>
</feature>
<sequence length="571" mass="54221">MDGGGTDNPVQDGQSAAKPQVVVVDGVKVLQVPLDPPTAEVVEDMLQHPDRVPPAEMPNVPAGVADATTIGNYANDGSDVVSAGANPPDLDALETVIENHRDIGPQDMPGVDVPAGEYGKGDWAEQDVRPDGPTGSVDPARPSTGAGQPVSLPPTDVTSDGVSTGEVAGAATTPADDTAPPATDDACDSDKDATPGGDTGTTPGGKDTTPAPPTGELPDQGTGGGQGTGQGTGDQGGQGTGDQGTGGTGTGATGDQGGQGTGGTGGQGPGDQDGQGTGGQGAGGTGDQGGQGTGGQETGDQGTGDRGTGDQGTGERGKPVTIPPTNPSAETPNGATTDTPPTTTDADGSTDGRGGSGAAGVQGGGGVGSGVYGAGSAPGVEASAGVNASVGVYGGDGADAGAYGSGSARDAGAALGGAVQGGDVAGAGQGAGTSVAVEGGAGTSVAVQGGAGTSVAVEGERVLGDGGGGVRGGSPAYGILIGYDVEPGYKTVAESGMGVQGWADDGTEVVAAEVVPPDLDALTTVIEHHRDIQPQDMSSLEIPPGEYGKDAWMPEDGPPGAVESGRPERSA</sequence>
<evidence type="ECO:0000313" key="3">
    <source>
        <dbReference type="Proteomes" id="UP001596058"/>
    </source>
</evidence>
<evidence type="ECO:0000313" key="2">
    <source>
        <dbReference type="EMBL" id="MFC5832355.1"/>
    </source>
</evidence>
<dbReference type="EMBL" id="JBHSPA010000079">
    <property type="protein sequence ID" value="MFC5832355.1"/>
    <property type="molecule type" value="Genomic_DNA"/>
</dbReference>
<feature type="compositionally biased region" description="Basic and acidic residues" evidence="1">
    <location>
        <begin position="119"/>
        <end position="130"/>
    </location>
</feature>
<dbReference type="Proteomes" id="UP001596058">
    <property type="component" value="Unassembled WGS sequence"/>
</dbReference>
<accession>A0ABW1D2Q0</accession>
<organism evidence="2 3">
    <name type="scientific">Nonomuraea insulae</name>
    <dbReference type="NCBI Taxonomy" id="1616787"/>
    <lineage>
        <taxon>Bacteria</taxon>
        <taxon>Bacillati</taxon>
        <taxon>Actinomycetota</taxon>
        <taxon>Actinomycetes</taxon>
        <taxon>Streptosporangiales</taxon>
        <taxon>Streptosporangiaceae</taxon>
        <taxon>Nonomuraea</taxon>
    </lineage>
</organism>
<keyword evidence="3" id="KW-1185">Reference proteome</keyword>
<proteinExistence type="predicted"/>
<feature type="region of interest" description="Disordered" evidence="1">
    <location>
        <begin position="102"/>
        <end position="362"/>
    </location>
</feature>